<dbReference type="Gene3D" id="3.60.10.10">
    <property type="entry name" value="Endonuclease/exonuclease/phosphatase"/>
    <property type="match status" value="1"/>
</dbReference>
<dbReference type="Pfam" id="PF14529">
    <property type="entry name" value="Exo_endo_phos_2"/>
    <property type="match status" value="1"/>
</dbReference>
<proteinExistence type="predicted"/>
<dbReference type="InterPro" id="IPR005135">
    <property type="entry name" value="Endo/exonuclease/phosphatase"/>
</dbReference>
<dbReference type="Proteomes" id="UP000499080">
    <property type="component" value="Unassembled WGS sequence"/>
</dbReference>
<name>A0A4Y2UX09_ARAVE</name>
<dbReference type="GO" id="GO:0003824">
    <property type="term" value="F:catalytic activity"/>
    <property type="evidence" value="ECO:0007669"/>
    <property type="project" value="InterPro"/>
</dbReference>
<dbReference type="OrthoDB" id="6437148at2759"/>
<protein>
    <recommendedName>
        <fullName evidence="1">Endonuclease/exonuclease/phosphatase domain-containing protein</fullName>
    </recommendedName>
</protein>
<evidence type="ECO:0000313" key="3">
    <source>
        <dbReference type="Proteomes" id="UP000499080"/>
    </source>
</evidence>
<evidence type="ECO:0000313" key="2">
    <source>
        <dbReference type="EMBL" id="GBO16791.1"/>
    </source>
</evidence>
<dbReference type="SUPFAM" id="SSF56219">
    <property type="entry name" value="DNase I-like"/>
    <property type="match status" value="1"/>
</dbReference>
<sequence length="109" mass="12312">MQEPYSRAEKIQGFPQSWIVFPSKTNKAAIAIVNKNLKPAIIASKTYTVAVKLTTGQNPTTFISVYNSPYENIQETLQELEEIITSLRGESIIIGDDLKAHHTMWDCRE</sequence>
<feature type="domain" description="Endonuclease/exonuclease/phosphatase" evidence="1">
    <location>
        <begin position="61"/>
        <end position="107"/>
    </location>
</feature>
<dbReference type="EMBL" id="BGPR01040627">
    <property type="protein sequence ID" value="GBO16791.1"/>
    <property type="molecule type" value="Genomic_DNA"/>
</dbReference>
<organism evidence="2 3">
    <name type="scientific">Araneus ventricosus</name>
    <name type="common">Orbweaver spider</name>
    <name type="synonym">Epeira ventricosa</name>
    <dbReference type="NCBI Taxonomy" id="182803"/>
    <lineage>
        <taxon>Eukaryota</taxon>
        <taxon>Metazoa</taxon>
        <taxon>Ecdysozoa</taxon>
        <taxon>Arthropoda</taxon>
        <taxon>Chelicerata</taxon>
        <taxon>Arachnida</taxon>
        <taxon>Araneae</taxon>
        <taxon>Araneomorphae</taxon>
        <taxon>Entelegynae</taxon>
        <taxon>Araneoidea</taxon>
        <taxon>Araneidae</taxon>
        <taxon>Araneus</taxon>
    </lineage>
</organism>
<keyword evidence="3" id="KW-1185">Reference proteome</keyword>
<evidence type="ECO:0000259" key="1">
    <source>
        <dbReference type="Pfam" id="PF14529"/>
    </source>
</evidence>
<accession>A0A4Y2UX09</accession>
<reference evidence="2 3" key="1">
    <citation type="journal article" date="2019" name="Sci. Rep.">
        <title>Orb-weaving spider Araneus ventricosus genome elucidates the spidroin gene catalogue.</title>
        <authorList>
            <person name="Kono N."/>
            <person name="Nakamura H."/>
            <person name="Ohtoshi R."/>
            <person name="Moran D.A.P."/>
            <person name="Shinohara A."/>
            <person name="Yoshida Y."/>
            <person name="Fujiwara M."/>
            <person name="Mori M."/>
            <person name="Tomita M."/>
            <person name="Arakawa K."/>
        </authorList>
    </citation>
    <scope>NUCLEOTIDE SEQUENCE [LARGE SCALE GENOMIC DNA]</scope>
</reference>
<comment type="caution">
    <text evidence="2">The sequence shown here is derived from an EMBL/GenBank/DDBJ whole genome shotgun (WGS) entry which is preliminary data.</text>
</comment>
<gene>
    <name evidence="2" type="ORF">AVEN_103936_1</name>
</gene>
<dbReference type="InterPro" id="IPR036691">
    <property type="entry name" value="Endo/exonu/phosph_ase_sf"/>
</dbReference>
<dbReference type="AlphaFoldDB" id="A0A4Y2UX09"/>